<sequence>MLFNFRSKSTQRLPFNRPIISRLVWPYENHGDPSVMLIKMIITMYTVSHKLDIFPCLSEFEKLINFIAVTLPASPLDEGEGYPPDSHQRRVFAQDIADSLD</sequence>
<feature type="non-terminal residue" evidence="1">
    <location>
        <position position="1"/>
    </location>
</feature>
<protein>
    <submittedName>
        <fullName evidence="1">Uncharacterized protein</fullName>
    </submittedName>
</protein>
<dbReference type="EMBL" id="KZ308422">
    <property type="protein sequence ID" value="KAG8229286.1"/>
    <property type="molecule type" value="Genomic_DNA"/>
</dbReference>
<dbReference type="AlphaFoldDB" id="A0A8K0K7U4"/>
<proteinExistence type="predicted"/>
<evidence type="ECO:0000313" key="1">
    <source>
        <dbReference type="EMBL" id="KAG8229286.1"/>
    </source>
</evidence>
<evidence type="ECO:0000313" key="2">
    <source>
        <dbReference type="Proteomes" id="UP000792457"/>
    </source>
</evidence>
<reference evidence="1" key="2">
    <citation type="submission" date="2017-10" db="EMBL/GenBank/DDBJ databases">
        <title>Ladona fulva Genome sequencing and assembly.</title>
        <authorList>
            <person name="Murali S."/>
            <person name="Richards S."/>
            <person name="Bandaranaike D."/>
            <person name="Bellair M."/>
            <person name="Blankenburg K."/>
            <person name="Chao H."/>
            <person name="Dinh H."/>
            <person name="Doddapaneni H."/>
            <person name="Dugan-Rocha S."/>
            <person name="Elkadiri S."/>
            <person name="Gnanaolivu R."/>
            <person name="Hernandez B."/>
            <person name="Skinner E."/>
            <person name="Javaid M."/>
            <person name="Lee S."/>
            <person name="Li M."/>
            <person name="Ming W."/>
            <person name="Munidasa M."/>
            <person name="Muniz J."/>
            <person name="Nguyen L."/>
            <person name="Hughes D."/>
            <person name="Osuji N."/>
            <person name="Pu L.-L."/>
            <person name="Puazo M."/>
            <person name="Qu C."/>
            <person name="Quiroz J."/>
            <person name="Raj R."/>
            <person name="Weissenberger G."/>
            <person name="Xin Y."/>
            <person name="Zou X."/>
            <person name="Han Y."/>
            <person name="Worley K."/>
            <person name="Muzny D."/>
            <person name="Gibbs R."/>
        </authorList>
    </citation>
    <scope>NUCLEOTIDE SEQUENCE</scope>
    <source>
        <strain evidence="1">Sampled in the wild</strain>
    </source>
</reference>
<accession>A0A8K0K7U4</accession>
<comment type="caution">
    <text evidence="1">The sequence shown here is derived from an EMBL/GenBank/DDBJ whole genome shotgun (WGS) entry which is preliminary data.</text>
</comment>
<organism evidence="1 2">
    <name type="scientific">Ladona fulva</name>
    <name type="common">Scarce chaser dragonfly</name>
    <name type="synonym">Libellula fulva</name>
    <dbReference type="NCBI Taxonomy" id="123851"/>
    <lineage>
        <taxon>Eukaryota</taxon>
        <taxon>Metazoa</taxon>
        <taxon>Ecdysozoa</taxon>
        <taxon>Arthropoda</taxon>
        <taxon>Hexapoda</taxon>
        <taxon>Insecta</taxon>
        <taxon>Pterygota</taxon>
        <taxon>Palaeoptera</taxon>
        <taxon>Odonata</taxon>
        <taxon>Epiprocta</taxon>
        <taxon>Anisoptera</taxon>
        <taxon>Libelluloidea</taxon>
        <taxon>Libellulidae</taxon>
        <taxon>Ladona</taxon>
    </lineage>
</organism>
<keyword evidence="2" id="KW-1185">Reference proteome</keyword>
<name>A0A8K0K7U4_LADFU</name>
<reference evidence="1" key="1">
    <citation type="submission" date="2013-04" db="EMBL/GenBank/DDBJ databases">
        <authorList>
            <person name="Qu J."/>
            <person name="Murali S.C."/>
            <person name="Bandaranaike D."/>
            <person name="Bellair M."/>
            <person name="Blankenburg K."/>
            <person name="Chao H."/>
            <person name="Dinh H."/>
            <person name="Doddapaneni H."/>
            <person name="Downs B."/>
            <person name="Dugan-Rocha S."/>
            <person name="Elkadiri S."/>
            <person name="Gnanaolivu R.D."/>
            <person name="Hernandez B."/>
            <person name="Javaid M."/>
            <person name="Jayaseelan J.C."/>
            <person name="Lee S."/>
            <person name="Li M."/>
            <person name="Ming W."/>
            <person name="Munidasa M."/>
            <person name="Muniz J."/>
            <person name="Nguyen L."/>
            <person name="Ongeri F."/>
            <person name="Osuji N."/>
            <person name="Pu L.-L."/>
            <person name="Puazo M."/>
            <person name="Qu C."/>
            <person name="Quiroz J."/>
            <person name="Raj R."/>
            <person name="Weissenberger G."/>
            <person name="Xin Y."/>
            <person name="Zou X."/>
            <person name="Han Y."/>
            <person name="Richards S."/>
            <person name="Worley K."/>
            <person name="Muzny D."/>
            <person name="Gibbs R."/>
        </authorList>
    </citation>
    <scope>NUCLEOTIDE SEQUENCE</scope>
    <source>
        <strain evidence="1">Sampled in the wild</strain>
    </source>
</reference>
<dbReference type="Proteomes" id="UP000792457">
    <property type="component" value="Unassembled WGS sequence"/>
</dbReference>
<gene>
    <name evidence="1" type="ORF">J437_LFUL011132</name>
</gene>